<dbReference type="AlphaFoldDB" id="A0A9P4UDD6"/>
<comment type="caution">
    <text evidence="2">The sequence shown here is derived from an EMBL/GenBank/DDBJ whole genome shotgun (WGS) entry which is preliminary data.</text>
</comment>
<sequence length="175" mass="19755">MATNRSTSSLRELSKNRRRTWILRAKQASSRYSVWLSKAAPSSPQLQQRAAPPQSRISGLPGPKTSRSYVPWSIRATSGDNTRYSRAGTAEKLPPLKLLYDRWRKGKTIPPPDRGRPYQAPNEGDTRTRRFGKGKSRTQLWSSLIGTTLDEGEPKKHNKACSLGTQRSSYKSRTR</sequence>
<gene>
    <name evidence="2" type="ORF">P171DRAFT_471696</name>
</gene>
<evidence type="ECO:0000313" key="2">
    <source>
        <dbReference type="EMBL" id="KAF2446060.1"/>
    </source>
</evidence>
<organism evidence="2 3">
    <name type="scientific">Karstenula rhodostoma CBS 690.94</name>
    <dbReference type="NCBI Taxonomy" id="1392251"/>
    <lineage>
        <taxon>Eukaryota</taxon>
        <taxon>Fungi</taxon>
        <taxon>Dikarya</taxon>
        <taxon>Ascomycota</taxon>
        <taxon>Pezizomycotina</taxon>
        <taxon>Dothideomycetes</taxon>
        <taxon>Pleosporomycetidae</taxon>
        <taxon>Pleosporales</taxon>
        <taxon>Massarineae</taxon>
        <taxon>Didymosphaeriaceae</taxon>
        <taxon>Karstenula</taxon>
    </lineage>
</organism>
<proteinExistence type="predicted"/>
<name>A0A9P4UDD6_9PLEO</name>
<protein>
    <submittedName>
        <fullName evidence="2">Uncharacterized protein</fullName>
    </submittedName>
</protein>
<feature type="region of interest" description="Disordered" evidence="1">
    <location>
        <begin position="102"/>
        <end position="175"/>
    </location>
</feature>
<feature type="region of interest" description="Disordered" evidence="1">
    <location>
        <begin position="36"/>
        <end position="71"/>
    </location>
</feature>
<evidence type="ECO:0000313" key="3">
    <source>
        <dbReference type="Proteomes" id="UP000799764"/>
    </source>
</evidence>
<dbReference type="EMBL" id="MU001498">
    <property type="protein sequence ID" value="KAF2446060.1"/>
    <property type="molecule type" value="Genomic_DNA"/>
</dbReference>
<feature type="compositionally biased region" description="Polar residues" evidence="1">
    <location>
        <begin position="137"/>
        <end position="146"/>
    </location>
</feature>
<evidence type="ECO:0000256" key="1">
    <source>
        <dbReference type="SAM" id="MobiDB-lite"/>
    </source>
</evidence>
<reference evidence="2" key="1">
    <citation type="journal article" date="2020" name="Stud. Mycol.">
        <title>101 Dothideomycetes genomes: a test case for predicting lifestyles and emergence of pathogens.</title>
        <authorList>
            <person name="Haridas S."/>
            <person name="Albert R."/>
            <person name="Binder M."/>
            <person name="Bloem J."/>
            <person name="Labutti K."/>
            <person name="Salamov A."/>
            <person name="Andreopoulos B."/>
            <person name="Baker S."/>
            <person name="Barry K."/>
            <person name="Bills G."/>
            <person name="Bluhm B."/>
            <person name="Cannon C."/>
            <person name="Castanera R."/>
            <person name="Culley D."/>
            <person name="Daum C."/>
            <person name="Ezra D."/>
            <person name="Gonzalez J."/>
            <person name="Henrissat B."/>
            <person name="Kuo A."/>
            <person name="Liang C."/>
            <person name="Lipzen A."/>
            <person name="Lutzoni F."/>
            <person name="Magnuson J."/>
            <person name="Mondo S."/>
            <person name="Nolan M."/>
            <person name="Ohm R."/>
            <person name="Pangilinan J."/>
            <person name="Park H.-J."/>
            <person name="Ramirez L."/>
            <person name="Alfaro M."/>
            <person name="Sun H."/>
            <person name="Tritt A."/>
            <person name="Yoshinaga Y."/>
            <person name="Zwiers L.-H."/>
            <person name="Turgeon B."/>
            <person name="Goodwin S."/>
            <person name="Spatafora J."/>
            <person name="Crous P."/>
            <person name="Grigoriev I."/>
        </authorList>
    </citation>
    <scope>NUCLEOTIDE SEQUENCE</scope>
    <source>
        <strain evidence="2">CBS 690.94</strain>
    </source>
</reference>
<accession>A0A9P4UDD6</accession>
<keyword evidence="3" id="KW-1185">Reference proteome</keyword>
<dbReference type="Proteomes" id="UP000799764">
    <property type="component" value="Unassembled WGS sequence"/>
</dbReference>